<proteinExistence type="inferred from homology"/>
<organism evidence="12 13">
    <name type="scientific">Hyaloperonospora brassicae</name>
    <name type="common">Brassica downy mildew</name>
    <name type="synonym">Peronospora brassicae</name>
    <dbReference type="NCBI Taxonomy" id="162125"/>
    <lineage>
        <taxon>Eukaryota</taxon>
        <taxon>Sar</taxon>
        <taxon>Stramenopiles</taxon>
        <taxon>Oomycota</taxon>
        <taxon>Peronosporomycetes</taxon>
        <taxon>Peronosporales</taxon>
        <taxon>Peronosporaceae</taxon>
        <taxon>Hyaloperonospora</taxon>
    </lineage>
</organism>
<gene>
    <name evidence="12" type="ORF">HBR001_LOCUS2215</name>
</gene>
<reference evidence="12" key="1">
    <citation type="submission" date="2022-12" db="EMBL/GenBank/DDBJ databases">
        <authorList>
            <person name="Webb A."/>
        </authorList>
    </citation>
    <scope>NUCLEOTIDE SEQUENCE</scope>
    <source>
        <strain evidence="12">Hp1</strain>
    </source>
</reference>
<feature type="region of interest" description="Disordered" evidence="8">
    <location>
        <begin position="40"/>
        <end position="64"/>
    </location>
</feature>
<evidence type="ECO:0000256" key="1">
    <source>
        <dbReference type="ARBA" id="ARBA00004479"/>
    </source>
</evidence>
<evidence type="ECO:0000313" key="13">
    <source>
        <dbReference type="Proteomes" id="UP001162031"/>
    </source>
</evidence>
<protein>
    <recommendedName>
        <fullName evidence="11">GOLD domain-containing protein</fullName>
    </recommendedName>
</protein>
<evidence type="ECO:0000256" key="10">
    <source>
        <dbReference type="SAM" id="SignalP"/>
    </source>
</evidence>
<evidence type="ECO:0000256" key="6">
    <source>
        <dbReference type="ARBA" id="ARBA00023136"/>
    </source>
</evidence>
<keyword evidence="4 10" id="KW-0732">Signal</keyword>
<evidence type="ECO:0000256" key="2">
    <source>
        <dbReference type="ARBA" id="ARBA00007104"/>
    </source>
</evidence>
<dbReference type="Pfam" id="PF01105">
    <property type="entry name" value="EMP24_GP25L"/>
    <property type="match status" value="1"/>
</dbReference>
<feature type="chain" id="PRO_5043785051" description="GOLD domain-containing protein" evidence="10">
    <location>
        <begin position="26"/>
        <end position="273"/>
    </location>
</feature>
<evidence type="ECO:0000256" key="3">
    <source>
        <dbReference type="ARBA" id="ARBA00022692"/>
    </source>
</evidence>
<evidence type="ECO:0000256" key="5">
    <source>
        <dbReference type="ARBA" id="ARBA00022989"/>
    </source>
</evidence>
<evidence type="ECO:0000313" key="12">
    <source>
        <dbReference type="EMBL" id="CAI5719546.1"/>
    </source>
</evidence>
<keyword evidence="6 9" id="KW-0472">Membrane</keyword>
<keyword evidence="13" id="KW-1185">Reference proteome</keyword>
<name>A0AAV0TDC6_HYABA</name>
<dbReference type="AlphaFoldDB" id="A0AAV0TDC6"/>
<accession>A0AAV0TDC6</accession>
<comment type="similarity">
    <text evidence="2 7">Belongs to the EMP24/GP25L family.</text>
</comment>
<dbReference type="SMART" id="SM01190">
    <property type="entry name" value="EMP24_GP25L"/>
    <property type="match status" value="1"/>
</dbReference>
<evidence type="ECO:0000256" key="7">
    <source>
        <dbReference type="RuleBase" id="RU003827"/>
    </source>
</evidence>
<dbReference type="InterPro" id="IPR009038">
    <property type="entry name" value="GOLD_dom"/>
</dbReference>
<keyword evidence="5 9" id="KW-1133">Transmembrane helix</keyword>
<feature type="compositionally biased region" description="Basic and acidic residues" evidence="8">
    <location>
        <begin position="42"/>
        <end position="57"/>
    </location>
</feature>
<evidence type="ECO:0000256" key="9">
    <source>
        <dbReference type="SAM" id="Phobius"/>
    </source>
</evidence>
<feature type="domain" description="GOLD" evidence="11">
    <location>
        <begin position="95"/>
        <end position="209"/>
    </location>
</feature>
<comment type="subcellular location">
    <subcellularLocation>
        <location evidence="1 7">Membrane</location>
        <topology evidence="1 7">Single-pass type I membrane protein</topology>
    </subcellularLocation>
</comment>
<dbReference type="PROSITE" id="PS50866">
    <property type="entry name" value="GOLD"/>
    <property type="match status" value="1"/>
</dbReference>
<evidence type="ECO:0000256" key="8">
    <source>
        <dbReference type="SAM" id="MobiDB-lite"/>
    </source>
</evidence>
<feature type="signal peptide" evidence="10">
    <location>
        <begin position="1"/>
        <end position="25"/>
    </location>
</feature>
<sequence>MRIQEVWSLVGLLSLSLLLVPRVVAPGDFAALDPDVVAAEGGEDRSDGADGSYRSDGEHDDDADDHHVWSARRHVESFDFDPSQGLTFYVFGDESACFYEDVKLLKGGADGGKDEELRGAYVVDAGDSHIDVEVKDPEGVTVLHQTGKAEGEYVVALKHTGVHELCFRNPDADGKLVTHVTNTLQSQHPIEKEHVSGLAKYASHLDLRLGELESEQRLQLIRTDRHAKVEEEMNKRVVFYGALECVVYLTVCFCQVYYIKSLLENPRKARTWV</sequence>
<dbReference type="PANTHER" id="PTHR22811">
    <property type="entry name" value="TRANSMEMBRANE EMP24 DOMAIN-CONTAINING PROTEIN"/>
    <property type="match status" value="1"/>
</dbReference>
<dbReference type="Proteomes" id="UP001162031">
    <property type="component" value="Unassembled WGS sequence"/>
</dbReference>
<dbReference type="GO" id="GO:0016020">
    <property type="term" value="C:membrane"/>
    <property type="evidence" value="ECO:0007669"/>
    <property type="project" value="UniProtKB-SubCell"/>
</dbReference>
<keyword evidence="3 7" id="KW-0812">Transmembrane</keyword>
<dbReference type="EMBL" id="CANTFL010000248">
    <property type="protein sequence ID" value="CAI5719546.1"/>
    <property type="molecule type" value="Genomic_DNA"/>
</dbReference>
<feature type="transmembrane region" description="Helical" evidence="9">
    <location>
        <begin position="237"/>
        <end position="259"/>
    </location>
</feature>
<dbReference type="InterPro" id="IPR015720">
    <property type="entry name" value="Emp24-like"/>
</dbReference>
<comment type="caution">
    <text evidence="12">The sequence shown here is derived from an EMBL/GenBank/DDBJ whole genome shotgun (WGS) entry which is preliminary data.</text>
</comment>
<evidence type="ECO:0000256" key="4">
    <source>
        <dbReference type="ARBA" id="ARBA00022729"/>
    </source>
</evidence>
<evidence type="ECO:0000259" key="11">
    <source>
        <dbReference type="PROSITE" id="PS50866"/>
    </source>
</evidence>